<dbReference type="InterPro" id="IPR042511">
    <property type="entry name" value="Sld3"/>
</dbReference>
<dbReference type="EMBL" id="JAVRRG010000107">
    <property type="protein sequence ID" value="KAK5085028.1"/>
    <property type="molecule type" value="Genomic_DNA"/>
</dbReference>
<feature type="region of interest" description="Disordered" evidence="1">
    <location>
        <begin position="563"/>
        <end position="630"/>
    </location>
</feature>
<evidence type="ECO:0000313" key="3">
    <source>
        <dbReference type="EMBL" id="KAK5085028.1"/>
    </source>
</evidence>
<dbReference type="Gene3D" id="1.20.58.2130">
    <property type="match status" value="1"/>
</dbReference>
<evidence type="ECO:0000256" key="1">
    <source>
        <dbReference type="SAM" id="MobiDB-lite"/>
    </source>
</evidence>
<feature type="region of interest" description="Disordered" evidence="1">
    <location>
        <begin position="498"/>
        <end position="519"/>
    </location>
</feature>
<dbReference type="PANTHER" id="PTHR28067:SF1">
    <property type="entry name" value="DNA REPLICATION REGULATOR SLD3"/>
    <property type="match status" value="1"/>
</dbReference>
<feature type="compositionally biased region" description="Polar residues" evidence="1">
    <location>
        <begin position="163"/>
        <end position="184"/>
    </location>
</feature>
<dbReference type="PANTHER" id="PTHR28067">
    <property type="entry name" value="DNA REPLICATION REGULATOR SLD3"/>
    <property type="match status" value="1"/>
</dbReference>
<gene>
    <name evidence="3" type="ORF">LTR24_007294</name>
</gene>
<evidence type="ECO:0000259" key="2">
    <source>
        <dbReference type="Pfam" id="PF08639"/>
    </source>
</evidence>
<feature type="region of interest" description="Disordered" evidence="1">
    <location>
        <begin position="17"/>
        <end position="37"/>
    </location>
</feature>
<dbReference type="Proteomes" id="UP001345013">
    <property type="component" value="Unassembled WGS sequence"/>
</dbReference>
<feature type="region of interest" description="Disordered" evidence="1">
    <location>
        <begin position="437"/>
        <end position="472"/>
    </location>
</feature>
<protein>
    <recommendedName>
        <fullName evidence="2">DNA replication regulator Sld3 C-terminal domain-containing protein</fullName>
    </recommendedName>
</protein>
<reference evidence="3 4" key="1">
    <citation type="submission" date="2023-08" db="EMBL/GenBank/DDBJ databases">
        <title>Black Yeasts Isolated from many extreme environments.</title>
        <authorList>
            <person name="Coleine C."/>
            <person name="Stajich J.E."/>
            <person name="Selbmann L."/>
        </authorList>
    </citation>
    <scope>NUCLEOTIDE SEQUENCE [LARGE SCALE GENOMIC DNA]</scope>
    <source>
        <strain evidence="3 4">CCFEE 5885</strain>
    </source>
</reference>
<sequence>MRGRSTLGAIDLKMLPSPPTEMSCQTTPKRKRSRSDIEVEDARDSIFQLENLSNCSFLTFEPVSKLLRAHLPLSWLGSAAGNTSLLAGTLLQGQIKHVASWEYSVLIARHIPNGGLYALEKVEDGCFVGHPLQPFATERWIKDASIGAAPPVSMQMLLHYVPTQASSDSQDSRRTPSMTASDTSAKVPKNRRGAAARLSILSQTEKQDDGTQSPRLQELPQHVDEPSTIAIAVADVPQQTEAGPEEMEPTLHSESAAPAEPPTVPDDAHTDLLTPAYLRQRYLDHLYKVRTSLAFYVKGPLGRARARARAENASMTIADLANFYRDSVLPAKKIDLKYKESLKDAVLKMEHDPVAAEDEKAKGRPKKRTKLGKDALWPIEPEYIRFWWYRRESRITTSQGDHASELRDAITAQRMREAQMQMILILEVLVIEAKQNENKDDSQQPVPENPDTKVDSIEPGMSANTKSEKRARKRDLEAELGVLADKLCIWHSVGLEVSESPDGHKKQGDEGGEQGEPRDRLRNFCTDILIAFYNHRLPTLCRRLCKTLAGPALYDQIQKEARIKQNSATSVPPGAALRRATSRSGQLERVLSEEGLRQPSPPALVRSSTLPPVPRFKREPSETFSRSHSRQTSLSFFNREVDLEADAQATASKKRKLDIVTSQKQELAAAIQALKKPNRQDAGKGYMDELELRRAQSKQPVLITATPRANRRKTIGDARVDSILLPPVEGDMLIPSSSIKSRVVETLKSAPRSSSKKRAVLAAIHNTPPRSATRKYDPLQINGRSMSRLKSEDELALAQEAIFATPSKGKQKDLSEVFTTPVKVPKNSSYEKENGFPVTEVAFKTMDRAMAMPVADTIYDTLGWNNDYEL</sequence>
<proteinExistence type="predicted"/>
<feature type="compositionally biased region" description="Basic and acidic residues" evidence="1">
    <location>
        <begin position="501"/>
        <end position="519"/>
    </location>
</feature>
<dbReference type="Pfam" id="PF08639">
    <property type="entry name" value="Sld3_STD"/>
    <property type="match status" value="1"/>
</dbReference>
<keyword evidence="4" id="KW-1185">Reference proteome</keyword>
<dbReference type="InterPro" id="IPR013948">
    <property type="entry name" value="DNA_replication_reg_Sld3_C"/>
</dbReference>
<name>A0ABR0K585_9EURO</name>
<organism evidence="3 4">
    <name type="scientific">Lithohypha guttulata</name>
    <dbReference type="NCBI Taxonomy" id="1690604"/>
    <lineage>
        <taxon>Eukaryota</taxon>
        <taxon>Fungi</taxon>
        <taxon>Dikarya</taxon>
        <taxon>Ascomycota</taxon>
        <taxon>Pezizomycotina</taxon>
        <taxon>Eurotiomycetes</taxon>
        <taxon>Chaetothyriomycetidae</taxon>
        <taxon>Chaetothyriales</taxon>
        <taxon>Trichomeriaceae</taxon>
        <taxon>Lithohypha</taxon>
    </lineage>
</organism>
<comment type="caution">
    <text evidence="3">The sequence shown here is derived from an EMBL/GenBank/DDBJ whole genome shotgun (WGS) entry which is preliminary data.</text>
</comment>
<accession>A0ABR0K585</accession>
<feature type="region of interest" description="Disordered" evidence="1">
    <location>
        <begin position="240"/>
        <end position="266"/>
    </location>
</feature>
<feature type="compositionally biased region" description="Polar residues" evidence="1">
    <location>
        <begin position="200"/>
        <end position="215"/>
    </location>
</feature>
<feature type="domain" description="DNA replication regulator Sld3 C-terminal" evidence="2">
    <location>
        <begin position="277"/>
        <end position="770"/>
    </location>
</feature>
<feature type="region of interest" description="Disordered" evidence="1">
    <location>
        <begin position="163"/>
        <end position="223"/>
    </location>
</feature>
<evidence type="ECO:0000313" key="4">
    <source>
        <dbReference type="Proteomes" id="UP001345013"/>
    </source>
</evidence>